<dbReference type="Pfam" id="PF13649">
    <property type="entry name" value="Methyltransf_25"/>
    <property type="match status" value="1"/>
</dbReference>
<organism evidence="2">
    <name type="scientific">Planktothricoides sp. SpSt-374</name>
    <dbReference type="NCBI Taxonomy" id="2282167"/>
    <lineage>
        <taxon>Bacteria</taxon>
        <taxon>Bacillati</taxon>
        <taxon>Cyanobacteriota</taxon>
        <taxon>Cyanophyceae</taxon>
        <taxon>Oscillatoriophycideae</taxon>
        <taxon>Oscillatoriales</taxon>
        <taxon>Oscillatoriaceae</taxon>
        <taxon>Planktothricoides</taxon>
    </lineage>
</organism>
<dbReference type="AlphaFoldDB" id="A0A7C3VG49"/>
<accession>A0A7C3VG49</accession>
<keyword evidence="2" id="KW-0808">Transferase</keyword>
<gene>
    <name evidence="2" type="ORF">ENR15_08060</name>
</gene>
<dbReference type="InterPro" id="IPR029063">
    <property type="entry name" value="SAM-dependent_MTases_sf"/>
</dbReference>
<protein>
    <submittedName>
        <fullName evidence="2">Class I SAM-dependent methyltransferase</fullName>
    </submittedName>
</protein>
<evidence type="ECO:0000313" key="2">
    <source>
        <dbReference type="EMBL" id="HGG00594.1"/>
    </source>
</evidence>
<reference evidence="2" key="1">
    <citation type="journal article" date="2020" name="mSystems">
        <title>Genome- and Community-Level Interaction Insights into Carbon Utilization and Element Cycling Functions of Hydrothermarchaeota in Hydrothermal Sediment.</title>
        <authorList>
            <person name="Zhou Z."/>
            <person name="Liu Y."/>
            <person name="Xu W."/>
            <person name="Pan J."/>
            <person name="Luo Z.H."/>
            <person name="Li M."/>
        </authorList>
    </citation>
    <scope>NUCLEOTIDE SEQUENCE [LARGE SCALE GENOMIC DNA]</scope>
    <source>
        <strain evidence="2">SpSt-374</strain>
    </source>
</reference>
<dbReference type="PANTHER" id="PTHR42912:SF80">
    <property type="entry name" value="METHYLTRANSFERASE DOMAIN-CONTAINING PROTEIN"/>
    <property type="match status" value="1"/>
</dbReference>
<evidence type="ECO:0000259" key="1">
    <source>
        <dbReference type="Pfam" id="PF13649"/>
    </source>
</evidence>
<feature type="domain" description="Methyltransferase" evidence="1">
    <location>
        <begin position="105"/>
        <end position="201"/>
    </location>
</feature>
<dbReference type="CDD" id="cd02440">
    <property type="entry name" value="AdoMet_MTases"/>
    <property type="match status" value="1"/>
</dbReference>
<dbReference type="EMBL" id="DSPX01000078">
    <property type="protein sequence ID" value="HGG00594.1"/>
    <property type="molecule type" value="Genomic_DNA"/>
</dbReference>
<dbReference type="SUPFAM" id="SSF53335">
    <property type="entry name" value="S-adenosyl-L-methionine-dependent methyltransferases"/>
    <property type="match status" value="1"/>
</dbReference>
<name>A0A7C3VG49_9CYAN</name>
<comment type="caution">
    <text evidence="2">The sequence shown here is derived from an EMBL/GenBank/DDBJ whole genome shotgun (WGS) entry which is preliminary data.</text>
</comment>
<dbReference type="InterPro" id="IPR050508">
    <property type="entry name" value="Methyltransf_Superfamily"/>
</dbReference>
<proteinExistence type="predicted"/>
<dbReference type="Gene3D" id="3.40.50.150">
    <property type="entry name" value="Vaccinia Virus protein VP39"/>
    <property type="match status" value="1"/>
</dbReference>
<dbReference type="InterPro" id="IPR041698">
    <property type="entry name" value="Methyltransf_25"/>
</dbReference>
<dbReference type="PANTHER" id="PTHR42912">
    <property type="entry name" value="METHYLTRANSFERASE"/>
    <property type="match status" value="1"/>
</dbReference>
<dbReference type="GO" id="GO:0032259">
    <property type="term" value="P:methylation"/>
    <property type="evidence" value="ECO:0007669"/>
    <property type="project" value="UniProtKB-KW"/>
</dbReference>
<keyword evidence="2" id="KW-0489">Methyltransferase</keyword>
<sequence>MAPRKDTIFQRFLAPAFELLIDGEQLKRLSQSIDWNQAVTKFGDSENFVYPEYYRSQNFHGIEGGYLTRDAAVTYDAITQYVLPPGETLVRQGLIDAIRCQPTTILDLGCGTGSTTIMLKKAFPRSWIVGLDLSPYMLAVAEHKAKQAGLDILWLQGKAEATRFATEQFDLVTASLLFHETPPTVTRAILKECFRLLKPGGEVAILDGNQKSLRQVPWLTEIFEEPYIKDYAGDSVDAGMGAAGFAAVLTEELWWLHQVTLGVKPLAARAGFTTREDAIASGDWMAAPGY</sequence>
<dbReference type="GO" id="GO:0008168">
    <property type="term" value="F:methyltransferase activity"/>
    <property type="evidence" value="ECO:0007669"/>
    <property type="project" value="UniProtKB-KW"/>
</dbReference>